<evidence type="ECO:0000313" key="3">
    <source>
        <dbReference type="Proteomes" id="UP001500635"/>
    </source>
</evidence>
<comment type="caution">
    <text evidence="2">The sequence shown here is derived from an EMBL/GenBank/DDBJ whole genome shotgun (WGS) entry which is preliminary data.</text>
</comment>
<feature type="transmembrane region" description="Helical" evidence="1">
    <location>
        <begin position="93"/>
        <end position="114"/>
    </location>
</feature>
<dbReference type="RefSeq" id="WP_344998326.1">
    <property type="nucleotide sequence ID" value="NZ_BAABFR010000063.1"/>
</dbReference>
<feature type="transmembrane region" description="Helical" evidence="1">
    <location>
        <begin position="37"/>
        <end position="58"/>
    </location>
</feature>
<sequence length="222" mass="23544">MTDRSGAGGLARVLTTPPPAILGALLPMPLYFALTRLAGWTQLSGVVAGVVVGLVIALWRMLATRKVEQLGLFATAVLAVSLIPSLVARDPRIVLAAQSVDGYFAAACFLVTAFTRSPLVASVLQPLYATLYKVSDEAWQRCMTDTDDFRGRIRGMSFVCAGTGVTGSTVGLLMALNLPIDTVVLLGPFIGVVLFPTAALILRLLDRPLREALRAVPGPEPR</sequence>
<feature type="transmembrane region" description="Helical" evidence="1">
    <location>
        <begin position="184"/>
        <end position="205"/>
    </location>
</feature>
<gene>
    <name evidence="2" type="ORF">GCM10023147_34890</name>
</gene>
<evidence type="ECO:0000313" key="2">
    <source>
        <dbReference type="EMBL" id="GAA4398563.1"/>
    </source>
</evidence>
<dbReference type="EMBL" id="BAABFR010000063">
    <property type="protein sequence ID" value="GAA4398563.1"/>
    <property type="molecule type" value="Genomic_DNA"/>
</dbReference>
<accession>A0ABP8K003</accession>
<keyword evidence="3" id="KW-1185">Reference proteome</keyword>
<name>A0ABP8K003_9ACTN</name>
<reference evidence="3" key="1">
    <citation type="journal article" date="2019" name="Int. J. Syst. Evol. Microbiol.">
        <title>The Global Catalogue of Microorganisms (GCM) 10K type strain sequencing project: providing services to taxonomists for standard genome sequencing and annotation.</title>
        <authorList>
            <consortium name="The Broad Institute Genomics Platform"/>
            <consortium name="The Broad Institute Genome Sequencing Center for Infectious Disease"/>
            <person name="Wu L."/>
            <person name="Ma J."/>
        </authorList>
    </citation>
    <scope>NUCLEOTIDE SEQUENCE [LARGE SCALE GENOMIC DNA]</scope>
    <source>
        <strain evidence="3">JCM 17688</strain>
    </source>
</reference>
<dbReference type="Proteomes" id="UP001500635">
    <property type="component" value="Unassembled WGS sequence"/>
</dbReference>
<feature type="transmembrane region" description="Helical" evidence="1">
    <location>
        <begin position="70"/>
        <end position="87"/>
    </location>
</feature>
<organism evidence="2 3">
    <name type="scientific">Tsukamurella soli</name>
    <dbReference type="NCBI Taxonomy" id="644556"/>
    <lineage>
        <taxon>Bacteria</taxon>
        <taxon>Bacillati</taxon>
        <taxon>Actinomycetota</taxon>
        <taxon>Actinomycetes</taxon>
        <taxon>Mycobacteriales</taxon>
        <taxon>Tsukamurellaceae</taxon>
        <taxon>Tsukamurella</taxon>
    </lineage>
</organism>
<proteinExistence type="predicted"/>
<feature type="transmembrane region" description="Helical" evidence="1">
    <location>
        <begin position="158"/>
        <end position="178"/>
    </location>
</feature>
<keyword evidence="1" id="KW-0812">Transmembrane</keyword>
<keyword evidence="1" id="KW-0472">Membrane</keyword>
<protein>
    <submittedName>
        <fullName evidence="2">Uncharacterized protein</fullName>
    </submittedName>
</protein>
<keyword evidence="1" id="KW-1133">Transmembrane helix</keyword>
<evidence type="ECO:0000256" key="1">
    <source>
        <dbReference type="SAM" id="Phobius"/>
    </source>
</evidence>
<dbReference type="NCBIfam" id="NF041646">
    <property type="entry name" value="VC0807_fam"/>
    <property type="match status" value="1"/>
</dbReference>